<keyword evidence="5" id="KW-0255">Endonuclease</keyword>
<keyword evidence="13" id="KW-1185">Reference proteome</keyword>
<evidence type="ECO:0000256" key="7">
    <source>
        <dbReference type="ARBA" id="ARBA00022918"/>
    </source>
</evidence>
<dbReference type="EMBL" id="CACVKT020000743">
    <property type="protein sequence ID" value="CAC5362439.1"/>
    <property type="molecule type" value="Genomic_DNA"/>
</dbReference>
<keyword evidence="4" id="KW-0540">Nuclease</keyword>
<keyword evidence="2" id="KW-0808">Transferase</keyword>
<dbReference type="OrthoDB" id="6773263at2759"/>
<dbReference type="InterPro" id="IPR043128">
    <property type="entry name" value="Rev_trsase/Diguanyl_cyclase"/>
</dbReference>
<dbReference type="GO" id="GO:0003964">
    <property type="term" value="F:RNA-directed DNA polymerase activity"/>
    <property type="evidence" value="ECO:0007669"/>
    <property type="project" value="UniProtKB-KW"/>
</dbReference>
<dbReference type="SUPFAM" id="SSF54160">
    <property type="entry name" value="Chromo domain-like"/>
    <property type="match status" value="1"/>
</dbReference>
<dbReference type="FunFam" id="3.10.20.370:FF:000001">
    <property type="entry name" value="Retrovirus-related Pol polyprotein from transposon 17.6-like protein"/>
    <property type="match status" value="1"/>
</dbReference>
<feature type="domain" description="Reverse transcriptase" evidence="11">
    <location>
        <begin position="681"/>
        <end position="862"/>
    </location>
</feature>
<dbReference type="InterPro" id="IPR021109">
    <property type="entry name" value="Peptidase_aspartic_dom_sf"/>
</dbReference>
<evidence type="ECO:0000256" key="2">
    <source>
        <dbReference type="ARBA" id="ARBA00022679"/>
    </source>
</evidence>
<dbReference type="Pfam" id="PF00078">
    <property type="entry name" value="RVT_1"/>
    <property type="match status" value="1"/>
</dbReference>
<dbReference type="Gene3D" id="3.30.70.270">
    <property type="match status" value="2"/>
</dbReference>
<name>A0A6J8A974_MYTCO</name>
<evidence type="ECO:0000256" key="6">
    <source>
        <dbReference type="ARBA" id="ARBA00022801"/>
    </source>
</evidence>
<dbReference type="InterPro" id="IPR016197">
    <property type="entry name" value="Chromo-like_dom_sf"/>
</dbReference>
<evidence type="ECO:0000256" key="1">
    <source>
        <dbReference type="ARBA" id="ARBA00012493"/>
    </source>
</evidence>
<dbReference type="InterPro" id="IPR005162">
    <property type="entry name" value="Retrotrans_gag_dom"/>
</dbReference>
<dbReference type="InterPro" id="IPR041373">
    <property type="entry name" value="RT_RNaseH"/>
</dbReference>
<proteinExistence type="predicted"/>
<feature type="compositionally biased region" description="Polar residues" evidence="8">
    <location>
        <begin position="57"/>
        <end position="78"/>
    </location>
</feature>
<dbReference type="SMART" id="SM00298">
    <property type="entry name" value="CHROMO"/>
    <property type="match status" value="1"/>
</dbReference>
<dbReference type="CDD" id="cd01647">
    <property type="entry name" value="RT_LTR"/>
    <property type="match status" value="1"/>
</dbReference>
<organism evidence="12 13">
    <name type="scientific">Mytilus coruscus</name>
    <name type="common">Sea mussel</name>
    <dbReference type="NCBI Taxonomy" id="42192"/>
    <lineage>
        <taxon>Eukaryota</taxon>
        <taxon>Metazoa</taxon>
        <taxon>Spiralia</taxon>
        <taxon>Lophotrochozoa</taxon>
        <taxon>Mollusca</taxon>
        <taxon>Bivalvia</taxon>
        <taxon>Autobranchia</taxon>
        <taxon>Pteriomorphia</taxon>
        <taxon>Mytilida</taxon>
        <taxon>Mytiloidea</taxon>
        <taxon>Mytilidae</taxon>
        <taxon>Mytilinae</taxon>
        <taxon>Mytilus</taxon>
    </lineage>
</organism>
<dbReference type="Pfam" id="PF17917">
    <property type="entry name" value="RT_RNaseH"/>
    <property type="match status" value="1"/>
</dbReference>
<keyword evidence="9" id="KW-0472">Membrane</keyword>
<dbReference type="PROSITE" id="PS50878">
    <property type="entry name" value="RT_POL"/>
    <property type="match status" value="1"/>
</dbReference>
<dbReference type="Gene3D" id="2.40.50.40">
    <property type="match status" value="1"/>
</dbReference>
<dbReference type="CDD" id="cd00303">
    <property type="entry name" value="retropepsin_like"/>
    <property type="match status" value="1"/>
</dbReference>
<dbReference type="PANTHER" id="PTHR37984:SF5">
    <property type="entry name" value="PROTEIN NYNRIN-LIKE"/>
    <property type="match status" value="1"/>
</dbReference>
<evidence type="ECO:0000313" key="12">
    <source>
        <dbReference type="EMBL" id="CAC5362439.1"/>
    </source>
</evidence>
<dbReference type="PANTHER" id="PTHR37984">
    <property type="entry name" value="PROTEIN CBG26694"/>
    <property type="match status" value="1"/>
</dbReference>
<evidence type="ECO:0000259" key="10">
    <source>
        <dbReference type="PROSITE" id="PS50013"/>
    </source>
</evidence>
<evidence type="ECO:0000256" key="9">
    <source>
        <dbReference type="SAM" id="Phobius"/>
    </source>
</evidence>
<keyword evidence="3" id="KW-0548">Nucleotidyltransferase</keyword>
<dbReference type="Pfam" id="PF03732">
    <property type="entry name" value="Retrotrans_gag"/>
    <property type="match status" value="1"/>
</dbReference>
<dbReference type="InterPro" id="IPR043502">
    <property type="entry name" value="DNA/RNA_pol_sf"/>
</dbReference>
<feature type="region of interest" description="Disordered" evidence="8">
    <location>
        <begin position="142"/>
        <end position="161"/>
    </location>
</feature>
<evidence type="ECO:0000256" key="4">
    <source>
        <dbReference type="ARBA" id="ARBA00022722"/>
    </source>
</evidence>
<feature type="domain" description="Chromo" evidence="10">
    <location>
        <begin position="1285"/>
        <end position="1344"/>
    </location>
</feature>
<gene>
    <name evidence="12" type="ORF">MCOR_4201</name>
</gene>
<dbReference type="InterPro" id="IPR000477">
    <property type="entry name" value="RT_dom"/>
</dbReference>
<dbReference type="GO" id="GO:0004519">
    <property type="term" value="F:endonuclease activity"/>
    <property type="evidence" value="ECO:0007669"/>
    <property type="project" value="UniProtKB-KW"/>
</dbReference>
<feature type="compositionally biased region" description="Polar residues" evidence="8">
    <location>
        <begin position="86"/>
        <end position="102"/>
    </location>
</feature>
<keyword evidence="6" id="KW-0378">Hydrolase</keyword>
<feature type="transmembrane region" description="Helical" evidence="9">
    <location>
        <begin position="1349"/>
        <end position="1370"/>
    </location>
</feature>
<dbReference type="SUPFAM" id="SSF56672">
    <property type="entry name" value="DNA/RNA polymerases"/>
    <property type="match status" value="1"/>
</dbReference>
<sequence length="1529" mass="174995">MSTPINYRNRDTMNDYLLRSKTTLSDLSKIPITPVKSMIPPGSIDIPPVNPSPVSEAKSTVENVASVGTTPDKNTSMMDRTRQLTERLSQPLAQPPNHSTPDQVPIRQPHPSQEDPEKQQLKLHVQNLERQLQLQMQLNQLQPQVPQASQPMQQPETRGPKHMGNVTLQKFEGRGESPIKFWSLFIQYCSLFKYTDSDTVNVFPLHVSSTVQDWFYSLEEGIRRNLQRLKEAFLERFQRRNLEYSLQNIKQNQSEAVDDYINRILAQTSDSNVPEAILVSMLVGGLRPDLAAIVMPQVPKTHQQFLAAASIAEKTVQMTTAKPIENLTVQVANIASMEDRLSAMLTDKLNSSVAEMSAIQAHNTNQSNGPYQRQRYQQRPKTNFQQQNYQHPPISTCHGCGKPNLKKTHVYSVLGIGQQKLRVLGKVFLTIQIKEKCFDFDFHVIDTLPHSLIIGVDFLETNNVTINLSRKSVEISDKCAKICSLETNSGLARCIKSCALPANSEIVLPVHVSRRIQGEQVLLEPNPNLEKKQLMGARCIVTVNKGKSVFRIINPTNKTVHLPRRYVLANAINVDEQFMQTLDNAKVKSINTIETKPKNTNRDNLEFDLSKAELTSQQKSQLRTFLNENKNVFATNLKELGQATSFKHKIETHDSHPVKMPFYRQPPHLQREIDRQVQEMLDNNIIVPSTSDWFSPVLLVRKRDGSYRFAIDYRKVNKQTKSIYFPLPRLECVFDAIGAAKATMFSVVDLASGYLQIPMDPETRHKAAFITQSGIYEWLRLPFSLSNSPASFLMVMVQVLRGINWKFVLCYVDDIVVFSENFETHLDHLQQLFNCLSKANLTLKPSKCSFAVTEVKYLGHVISKEGVKVDPEKTSAVATFPEPKTQKDVRSFLGMCNYYRKFVQSYSKITTPLTELLKKDVQFRWTPQCQIAFDDLKTRLTSSPILAYADMNKPFEIICDASDYAIGHILIQKDDQNRSRVIAYGGRSLGAAERKYHTTEKECLAIVNAIKNHDTYLSNNRFIIHTDQQALCWLQNTKHKSGRLLRWAMALQHYTFDIKHIKGKDNICADASSRRTYPETHPDQDQMEDGPKSADIFTLDNIKREITEVHFFYDHDPDTVIAAVQDDNSTVQIEQQEDIGTLQRKCPDFEDIYAYLNDGTLPENNKLARKVNIESQQYSILNGILYHWYQRRTKKPEEQARQHQQLALPRVLRDDALLAYHDSQSGGAHLPTKRVYEALKLKRQDDIIVTPHNNDEENDDHQPNADNAQTVSNEIDKEIVDETTYEVECLLGKKTMNGVVHYKCKWKDGLTPTWEPIDNIAENLIEDYHIKYTQQGKRRKRKGNITSRLSLMLMFIVMVILPLSIVGGHMTVQASNAEEDIHRLNYGVLFQKQPSLYWLHTFEVELPRKHNDIYSFTRTLMEIVDMVPETDLNPQKRKSRALLPFIGSLSKSFFGTATMDDVNLLANHINKLVKRDRQMSHALEQHGSHISSFMKVVNHRFDKLKEGMQLNHELVNQLLSLGKNFEILN</sequence>
<reference evidence="12 13" key="1">
    <citation type="submission" date="2020-06" db="EMBL/GenBank/DDBJ databases">
        <authorList>
            <person name="Li R."/>
            <person name="Bekaert M."/>
        </authorList>
    </citation>
    <scope>NUCLEOTIDE SEQUENCE [LARGE SCALE GENOMIC DNA]</scope>
    <source>
        <strain evidence="13">wild</strain>
    </source>
</reference>
<dbReference type="PROSITE" id="PS50013">
    <property type="entry name" value="CHROMO_2"/>
    <property type="match status" value="1"/>
</dbReference>
<keyword evidence="9" id="KW-1133">Transmembrane helix</keyword>
<dbReference type="EC" id="2.7.7.49" evidence="1"/>
<dbReference type="InterPro" id="IPR050951">
    <property type="entry name" value="Retrovirus_Pol_polyprotein"/>
</dbReference>
<feature type="region of interest" description="Disordered" evidence="8">
    <location>
        <begin position="43"/>
        <end position="120"/>
    </location>
</feature>
<protein>
    <recommendedName>
        <fullName evidence="1">RNA-directed DNA polymerase</fullName>
        <ecNumber evidence="1">2.7.7.49</ecNumber>
    </recommendedName>
</protein>
<keyword evidence="7" id="KW-0695">RNA-directed DNA polymerase</keyword>
<dbReference type="Gene3D" id="3.10.10.10">
    <property type="entry name" value="HIV Type 1 Reverse Transcriptase, subunit A, domain 1"/>
    <property type="match status" value="1"/>
</dbReference>
<evidence type="ECO:0000256" key="3">
    <source>
        <dbReference type="ARBA" id="ARBA00022695"/>
    </source>
</evidence>
<accession>A0A6J8A974</accession>
<evidence type="ECO:0000259" key="11">
    <source>
        <dbReference type="PROSITE" id="PS50878"/>
    </source>
</evidence>
<dbReference type="Gene3D" id="2.40.70.10">
    <property type="entry name" value="Acid Proteases"/>
    <property type="match status" value="1"/>
</dbReference>
<evidence type="ECO:0000256" key="8">
    <source>
        <dbReference type="SAM" id="MobiDB-lite"/>
    </source>
</evidence>
<evidence type="ECO:0000313" key="13">
    <source>
        <dbReference type="Proteomes" id="UP000507470"/>
    </source>
</evidence>
<dbReference type="InterPro" id="IPR000953">
    <property type="entry name" value="Chromo/chromo_shadow_dom"/>
</dbReference>
<keyword evidence="9" id="KW-0812">Transmembrane</keyword>
<evidence type="ECO:0000256" key="5">
    <source>
        <dbReference type="ARBA" id="ARBA00022759"/>
    </source>
</evidence>
<dbReference type="Proteomes" id="UP000507470">
    <property type="component" value="Unassembled WGS sequence"/>
</dbReference>
<dbReference type="GO" id="GO:0016787">
    <property type="term" value="F:hydrolase activity"/>
    <property type="evidence" value="ECO:0007669"/>
    <property type="project" value="UniProtKB-KW"/>
</dbReference>
<dbReference type="FunFam" id="3.30.70.270:FF:000026">
    <property type="entry name" value="Transposon Ty3-G Gag-Pol polyprotein"/>
    <property type="match status" value="1"/>
</dbReference>
<dbReference type="CDD" id="cd00024">
    <property type="entry name" value="CD_CSD"/>
    <property type="match status" value="1"/>
</dbReference>
<dbReference type="CDD" id="cd09274">
    <property type="entry name" value="RNase_HI_RT_Ty3"/>
    <property type="match status" value="1"/>
</dbReference>